<feature type="region of interest" description="Disordered" evidence="13">
    <location>
        <begin position="424"/>
        <end position="444"/>
    </location>
</feature>
<evidence type="ECO:0000256" key="13">
    <source>
        <dbReference type="SAM" id="MobiDB-lite"/>
    </source>
</evidence>
<evidence type="ECO:0000256" key="3">
    <source>
        <dbReference type="ARBA" id="ARBA00022573"/>
    </source>
</evidence>
<dbReference type="Gene3D" id="3.40.50.720">
    <property type="entry name" value="NAD(P)-binding Rossmann-like Domain"/>
    <property type="match status" value="1"/>
</dbReference>
<dbReference type="GO" id="GO:0004851">
    <property type="term" value="F:uroporphyrin-III C-methyltransferase activity"/>
    <property type="evidence" value="ECO:0007669"/>
    <property type="project" value="InterPro"/>
</dbReference>
<keyword evidence="6" id="KW-0949">S-adenosyl-L-methionine</keyword>
<dbReference type="InterPro" id="IPR035996">
    <property type="entry name" value="4pyrrol_Methylase_sf"/>
</dbReference>
<name>A0A6J6RVI1_9ZZZZ</name>
<feature type="domain" description="Tetrapyrrole methylase" evidence="14">
    <location>
        <begin position="175"/>
        <end position="386"/>
    </location>
</feature>
<dbReference type="GO" id="GO:0051287">
    <property type="term" value="F:NAD binding"/>
    <property type="evidence" value="ECO:0007669"/>
    <property type="project" value="InterPro"/>
</dbReference>
<dbReference type="FunFam" id="3.30.950.10:FF:000001">
    <property type="entry name" value="Siroheme synthase"/>
    <property type="match status" value="1"/>
</dbReference>
<comment type="pathway">
    <text evidence="1">Porphyrin-containing compound metabolism; siroheme biosynthesis; sirohydrochlorin from precorrin-2: step 1/1.</text>
</comment>
<evidence type="ECO:0000256" key="11">
    <source>
        <dbReference type="ARBA" id="ARBA00023268"/>
    </source>
</evidence>
<evidence type="ECO:0000256" key="2">
    <source>
        <dbReference type="ARBA" id="ARBA00012400"/>
    </source>
</evidence>
<dbReference type="InterPro" id="IPR006366">
    <property type="entry name" value="CobA/CysG_C"/>
</dbReference>
<dbReference type="InterPro" id="IPR036291">
    <property type="entry name" value="NAD(P)-bd_dom_sf"/>
</dbReference>
<accession>A0A6J6RVI1</accession>
<dbReference type="EC" id="1.3.1.76" evidence="2"/>
<dbReference type="PANTHER" id="PTHR45790">
    <property type="entry name" value="SIROHEME SYNTHASE-RELATED"/>
    <property type="match status" value="1"/>
</dbReference>
<evidence type="ECO:0000256" key="12">
    <source>
        <dbReference type="ARBA" id="ARBA00047561"/>
    </source>
</evidence>
<gene>
    <name evidence="15" type="ORF">UFOPK2761_00195</name>
</gene>
<evidence type="ECO:0000256" key="9">
    <source>
        <dbReference type="ARBA" id="ARBA00023239"/>
    </source>
</evidence>
<keyword evidence="9" id="KW-0456">Lyase</keyword>
<dbReference type="Gene3D" id="3.40.1010.10">
    <property type="entry name" value="Cobalt-precorrin-4 Transmethylase, Domain 1"/>
    <property type="match status" value="1"/>
</dbReference>
<dbReference type="PIRSF" id="PIRSF036426">
    <property type="entry name" value="Sirohaem_synth"/>
    <property type="match status" value="1"/>
</dbReference>
<evidence type="ECO:0000256" key="10">
    <source>
        <dbReference type="ARBA" id="ARBA00023244"/>
    </source>
</evidence>
<dbReference type="GO" id="GO:0019354">
    <property type="term" value="P:siroheme biosynthetic process"/>
    <property type="evidence" value="ECO:0007669"/>
    <property type="project" value="UniProtKB-UniPathway"/>
</dbReference>
<keyword evidence="8" id="KW-0520">NAD</keyword>
<evidence type="ECO:0000259" key="14">
    <source>
        <dbReference type="Pfam" id="PF00590"/>
    </source>
</evidence>
<dbReference type="PANTHER" id="PTHR45790:SF3">
    <property type="entry name" value="S-ADENOSYL-L-METHIONINE-DEPENDENT UROPORPHYRINOGEN III METHYLTRANSFERASE, CHLOROPLASTIC"/>
    <property type="match status" value="1"/>
</dbReference>
<keyword evidence="11" id="KW-0511">Multifunctional enzyme</keyword>
<dbReference type="InterPro" id="IPR050161">
    <property type="entry name" value="Siro_Cobalamin_biosynth"/>
</dbReference>
<organism evidence="15">
    <name type="scientific">freshwater metagenome</name>
    <dbReference type="NCBI Taxonomy" id="449393"/>
    <lineage>
        <taxon>unclassified sequences</taxon>
        <taxon>metagenomes</taxon>
        <taxon>ecological metagenomes</taxon>
    </lineage>
</organism>
<keyword evidence="3" id="KW-0169">Cobalamin biosynthesis</keyword>
<protein>
    <recommendedName>
        <fullName evidence="2">precorrin-2 dehydrogenase</fullName>
        <ecNumber evidence="2">1.3.1.76</ecNumber>
    </recommendedName>
</protein>
<dbReference type="FunFam" id="3.40.1010.10:FF:000003">
    <property type="entry name" value="Putative Uroporphyrinogen-III C-methyltransferase"/>
    <property type="match status" value="1"/>
</dbReference>
<dbReference type="GO" id="GO:0043115">
    <property type="term" value="F:precorrin-2 dehydrogenase activity"/>
    <property type="evidence" value="ECO:0007669"/>
    <property type="project" value="UniProtKB-EC"/>
</dbReference>
<dbReference type="InterPro" id="IPR012409">
    <property type="entry name" value="Sirohaem_synth"/>
</dbReference>
<dbReference type="NCBIfam" id="NF004790">
    <property type="entry name" value="PRK06136.1"/>
    <property type="match status" value="1"/>
</dbReference>
<keyword evidence="10" id="KW-0627">Porphyrin biosynthesis</keyword>
<proteinExistence type="predicted"/>
<reference evidence="15" key="1">
    <citation type="submission" date="2020-05" db="EMBL/GenBank/DDBJ databases">
        <authorList>
            <person name="Chiriac C."/>
            <person name="Salcher M."/>
            <person name="Ghai R."/>
            <person name="Kavagutti S V."/>
        </authorList>
    </citation>
    <scope>NUCLEOTIDE SEQUENCE</scope>
</reference>
<dbReference type="UniPathway" id="UPA00262">
    <property type="reaction ID" value="UER00222"/>
</dbReference>
<dbReference type="InterPro" id="IPR014777">
    <property type="entry name" value="4pyrrole_Mease_sub1"/>
</dbReference>
<evidence type="ECO:0000313" key="15">
    <source>
        <dbReference type="EMBL" id="CAB4726554.1"/>
    </source>
</evidence>
<dbReference type="EMBL" id="CAEZYQ010000001">
    <property type="protein sequence ID" value="CAB4726554.1"/>
    <property type="molecule type" value="Genomic_DNA"/>
</dbReference>
<dbReference type="NCBIfam" id="TIGR01469">
    <property type="entry name" value="cobA_cysG_Cterm"/>
    <property type="match status" value="1"/>
</dbReference>
<dbReference type="InterPro" id="IPR014776">
    <property type="entry name" value="4pyrrole_Mease_sub2"/>
</dbReference>
<dbReference type="GO" id="GO:0009236">
    <property type="term" value="P:cobalamin biosynthetic process"/>
    <property type="evidence" value="ECO:0007669"/>
    <property type="project" value="UniProtKB-KW"/>
</dbReference>
<evidence type="ECO:0000256" key="5">
    <source>
        <dbReference type="ARBA" id="ARBA00022679"/>
    </source>
</evidence>
<dbReference type="InterPro" id="IPR000878">
    <property type="entry name" value="4pyrrol_Mease"/>
</dbReference>
<dbReference type="Pfam" id="PF00590">
    <property type="entry name" value="TP_methylase"/>
    <property type="match status" value="1"/>
</dbReference>
<dbReference type="AlphaFoldDB" id="A0A6J6RVI1"/>
<sequence length="444" mass="45767">MLGESQDGPSPEGDHPPYPVGLRLAGRRVVVVGGGHVAQRRVPALIAAGADVLLVSPQVTPALEGLAGEITWEQRRFEPGDLDDAWYVVAATNDPHANELVSTECERRRIFCVRADDASAASAWTPAVGRHAGLTVAVLANREPRKSAGVRDEIMGALQDGTLSARATHDRTPGVVLVGGGPGDPALATVAARQALASADVVVADRLAPRELLDELPAHVELVDVAKLPRGRSATQEAINDVIVARAREGKRVVRFKGGDGFVFGRGYEEVLACQAAGVPVSVVPGITSSIAVPAAVGIPVTHRGVAHEFTVISGHLPPDHPQSLVEWGAVARMRGTVVLLMAVHNAGAIAEVLVAGGRPASTPVAVVVEGTMPEERTVLTTLGALGADIEAQSVRPPAIIVVGDVVAVARPEHYPAPEVVVPERTSHAAGDAPAGAAGGTGQD</sequence>
<comment type="catalytic activity">
    <reaction evidence="12">
        <text>precorrin-2 + NAD(+) = sirohydrochlorin + NADH + 2 H(+)</text>
        <dbReference type="Rhea" id="RHEA:15613"/>
        <dbReference type="ChEBI" id="CHEBI:15378"/>
        <dbReference type="ChEBI" id="CHEBI:57540"/>
        <dbReference type="ChEBI" id="CHEBI:57945"/>
        <dbReference type="ChEBI" id="CHEBI:58351"/>
        <dbReference type="ChEBI" id="CHEBI:58827"/>
        <dbReference type="EC" id="1.3.1.76"/>
    </reaction>
</comment>
<evidence type="ECO:0000256" key="4">
    <source>
        <dbReference type="ARBA" id="ARBA00022603"/>
    </source>
</evidence>
<dbReference type="SUPFAM" id="SSF53790">
    <property type="entry name" value="Tetrapyrrole methylase"/>
    <property type="match status" value="1"/>
</dbReference>
<evidence type="ECO:0000256" key="1">
    <source>
        <dbReference type="ARBA" id="ARBA00005010"/>
    </source>
</evidence>
<dbReference type="Gene3D" id="3.30.950.10">
    <property type="entry name" value="Methyltransferase, Cobalt-precorrin-4 Transmethylase, Domain 2"/>
    <property type="match status" value="1"/>
</dbReference>
<dbReference type="NCBIfam" id="TIGR01470">
    <property type="entry name" value="cysG_Nterm"/>
    <property type="match status" value="1"/>
</dbReference>
<evidence type="ECO:0000256" key="8">
    <source>
        <dbReference type="ARBA" id="ARBA00023027"/>
    </source>
</evidence>
<dbReference type="Pfam" id="PF13241">
    <property type="entry name" value="NAD_binding_7"/>
    <property type="match status" value="1"/>
</dbReference>
<keyword evidence="4" id="KW-0489">Methyltransferase</keyword>
<keyword evidence="5" id="KW-0808">Transferase</keyword>
<keyword evidence="7" id="KW-0560">Oxidoreductase</keyword>
<dbReference type="CDD" id="cd11642">
    <property type="entry name" value="SUMT"/>
    <property type="match status" value="1"/>
</dbReference>
<dbReference type="InterPro" id="IPR006367">
    <property type="entry name" value="Sirohaem_synthase_N"/>
</dbReference>
<evidence type="ECO:0000256" key="7">
    <source>
        <dbReference type="ARBA" id="ARBA00023002"/>
    </source>
</evidence>
<dbReference type="GO" id="GO:0051266">
    <property type="term" value="F:sirohydrochlorin ferrochelatase activity"/>
    <property type="evidence" value="ECO:0007669"/>
    <property type="project" value="InterPro"/>
</dbReference>
<evidence type="ECO:0000256" key="6">
    <source>
        <dbReference type="ARBA" id="ARBA00022691"/>
    </source>
</evidence>
<dbReference type="GO" id="GO:0032259">
    <property type="term" value="P:methylation"/>
    <property type="evidence" value="ECO:0007669"/>
    <property type="project" value="UniProtKB-KW"/>
</dbReference>
<dbReference type="SUPFAM" id="SSF51735">
    <property type="entry name" value="NAD(P)-binding Rossmann-fold domains"/>
    <property type="match status" value="1"/>
</dbReference>